<evidence type="ECO:0000256" key="1">
    <source>
        <dbReference type="ARBA" id="ARBA00004496"/>
    </source>
</evidence>
<evidence type="ECO:0000256" key="3">
    <source>
        <dbReference type="ARBA" id="ARBA00022723"/>
    </source>
</evidence>
<dbReference type="InterPro" id="IPR036163">
    <property type="entry name" value="HMA_dom_sf"/>
</dbReference>
<keyword evidence="2" id="KW-0963">Cytoplasm</keyword>
<dbReference type="InterPro" id="IPR049740">
    <property type="entry name" value="CopZ"/>
</dbReference>
<protein>
    <submittedName>
        <fullName evidence="6">Copper chaperone CopZ</fullName>
    </submittedName>
</protein>
<organism evidence="6 7">
    <name type="scientific">Marinithermofilum abyssi</name>
    <dbReference type="NCBI Taxonomy" id="1571185"/>
    <lineage>
        <taxon>Bacteria</taxon>
        <taxon>Bacillati</taxon>
        <taxon>Bacillota</taxon>
        <taxon>Bacilli</taxon>
        <taxon>Bacillales</taxon>
        <taxon>Thermoactinomycetaceae</taxon>
        <taxon>Marinithermofilum</taxon>
    </lineage>
</organism>
<evidence type="ECO:0000256" key="4">
    <source>
        <dbReference type="ARBA" id="ARBA00023186"/>
    </source>
</evidence>
<dbReference type="GO" id="GO:0005737">
    <property type="term" value="C:cytoplasm"/>
    <property type="evidence" value="ECO:0007669"/>
    <property type="project" value="UniProtKB-SubCell"/>
</dbReference>
<dbReference type="SUPFAM" id="SSF55008">
    <property type="entry name" value="HMA, heavy metal-associated domain"/>
    <property type="match status" value="1"/>
</dbReference>
<feature type="domain" description="HMA" evidence="5">
    <location>
        <begin position="2"/>
        <end position="66"/>
    </location>
</feature>
<evidence type="ECO:0000313" key="6">
    <source>
        <dbReference type="EMBL" id="GGE23567.1"/>
    </source>
</evidence>
<name>A0A8J2VHM1_9BACL</name>
<keyword evidence="4" id="KW-0143">Chaperone</keyword>
<dbReference type="RefSeq" id="WP_188648432.1">
    <property type="nucleotide sequence ID" value="NZ_BMHQ01000010.1"/>
</dbReference>
<evidence type="ECO:0000256" key="2">
    <source>
        <dbReference type="ARBA" id="ARBA00022490"/>
    </source>
</evidence>
<dbReference type="Gene3D" id="3.30.70.100">
    <property type="match status" value="1"/>
</dbReference>
<dbReference type="GO" id="GO:0006825">
    <property type="term" value="P:copper ion transport"/>
    <property type="evidence" value="ECO:0007669"/>
    <property type="project" value="InterPro"/>
</dbReference>
<keyword evidence="7" id="KW-1185">Reference proteome</keyword>
<gene>
    <name evidence="6" type="primary">copZ</name>
    <name evidence="6" type="ORF">GCM10011571_27090</name>
</gene>
<evidence type="ECO:0000313" key="7">
    <source>
        <dbReference type="Proteomes" id="UP000625210"/>
    </source>
</evidence>
<dbReference type="PRINTS" id="PR00944">
    <property type="entry name" value="CUEXPORT"/>
</dbReference>
<proteinExistence type="predicted"/>
<accession>A0A8J2VHM1</accession>
<reference evidence="6" key="1">
    <citation type="journal article" date="2014" name="Int. J. Syst. Evol. Microbiol.">
        <title>Complete genome sequence of Corynebacterium casei LMG S-19264T (=DSM 44701T), isolated from a smear-ripened cheese.</title>
        <authorList>
            <consortium name="US DOE Joint Genome Institute (JGI-PGF)"/>
            <person name="Walter F."/>
            <person name="Albersmeier A."/>
            <person name="Kalinowski J."/>
            <person name="Ruckert C."/>
        </authorList>
    </citation>
    <scope>NUCLEOTIDE SEQUENCE</scope>
    <source>
        <strain evidence="6">CGMCC 1.15179</strain>
    </source>
</reference>
<dbReference type="InterPro" id="IPR006122">
    <property type="entry name" value="HMA_Cu_ion-bd"/>
</dbReference>
<dbReference type="EMBL" id="BMHQ01000010">
    <property type="protein sequence ID" value="GGE23567.1"/>
    <property type="molecule type" value="Genomic_DNA"/>
</dbReference>
<dbReference type="NCBIfam" id="NF033795">
    <property type="entry name" value="chaper_CopZ_Bs"/>
    <property type="match status" value="1"/>
</dbReference>
<dbReference type="Proteomes" id="UP000625210">
    <property type="component" value="Unassembled WGS sequence"/>
</dbReference>
<dbReference type="NCBIfam" id="TIGR00003">
    <property type="entry name" value="copper ion binding protein"/>
    <property type="match status" value="1"/>
</dbReference>
<comment type="caution">
    <text evidence="6">The sequence shown here is derived from an EMBL/GenBank/DDBJ whole genome shotgun (WGS) entry which is preliminary data.</text>
</comment>
<dbReference type="FunFam" id="3.30.70.100:FF:000001">
    <property type="entry name" value="ATPase copper transporting beta"/>
    <property type="match status" value="1"/>
</dbReference>
<dbReference type="PROSITE" id="PS50846">
    <property type="entry name" value="HMA_2"/>
    <property type="match status" value="1"/>
</dbReference>
<sequence>MKHITMKVEGMSCEHCVKAIERALKEIGAEGNVHLDQGTVDVSYDESKTTLDTIKEAIEDQGYDVK</sequence>
<dbReference type="InterPro" id="IPR006121">
    <property type="entry name" value="HMA_dom"/>
</dbReference>
<dbReference type="AlphaFoldDB" id="A0A8J2VHM1"/>
<reference evidence="6" key="2">
    <citation type="submission" date="2020-09" db="EMBL/GenBank/DDBJ databases">
        <authorList>
            <person name="Sun Q."/>
            <person name="Zhou Y."/>
        </authorList>
    </citation>
    <scope>NUCLEOTIDE SEQUENCE</scope>
    <source>
        <strain evidence="6">CGMCC 1.15179</strain>
    </source>
</reference>
<keyword evidence="3" id="KW-0479">Metal-binding</keyword>
<comment type="subcellular location">
    <subcellularLocation>
        <location evidence="1">Cytoplasm</location>
    </subcellularLocation>
</comment>
<dbReference type="Pfam" id="PF00403">
    <property type="entry name" value="HMA"/>
    <property type="match status" value="1"/>
</dbReference>
<dbReference type="CDD" id="cd00371">
    <property type="entry name" value="HMA"/>
    <property type="match status" value="1"/>
</dbReference>
<dbReference type="InterPro" id="IPR000428">
    <property type="entry name" value="Cu-bd"/>
</dbReference>
<evidence type="ECO:0000259" key="5">
    <source>
        <dbReference type="PROSITE" id="PS50846"/>
    </source>
</evidence>
<dbReference type="GO" id="GO:0005507">
    <property type="term" value="F:copper ion binding"/>
    <property type="evidence" value="ECO:0007669"/>
    <property type="project" value="InterPro"/>
</dbReference>